<evidence type="ECO:0000259" key="12">
    <source>
        <dbReference type="PROSITE" id="PS51384"/>
    </source>
</evidence>
<accession>A0A284VLS1</accession>
<dbReference type="GO" id="GO:0016491">
    <property type="term" value="F:oxidoreductase activity"/>
    <property type="evidence" value="ECO:0007669"/>
    <property type="project" value="InterPro"/>
</dbReference>
<feature type="binding site" evidence="10 11">
    <location>
        <position position="202"/>
    </location>
    <ligand>
        <name>[2Fe-2S] cluster</name>
        <dbReference type="ChEBI" id="CHEBI:190135"/>
    </ligand>
</feature>
<keyword evidence="7 10" id="KW-0249">Electron transport</keyword>
<comment type="cofactor">
    <cofactor evidence="11">
        <name>[2Fe-2S] cluster</name>
        <dbReference type="ChEBI" id="CHEBI:190135"/>
    </cofactor>
    <text evidence="11">Binds 1 [2Fe-2S] cluster per subunit.</text>
</comment>
<dbReference type="RefSeq" id="WP_096204492.1">
    <property type="nucleotide sequence ID" value="NZ_FZMP01000080.1"/>
</dbReference>
<comment type="function">
    <text evidence="10">Responsible for channeling the electrons from the oxidation of dihydroorotate from the FMN redox center in the PyrD type B subunit to the ultimate electron acceptor NAD(+).</text>
</comment>
<evidence type="ECO:0000256" key="10">
    <source>
        <dbReference type="HAMAP-Rule" id="MF_01211"/>
    </source>
</evidence>
<dbReference type="GO" id="GO:0051537">
    <property type="term" value="F:2 iron, 2 sulfur cluster binding"/>
    <property type="evidence" value="ECO:0007669"/>
    <property type="project" value="UniProtKB-KW"/>
</dbReference>
<dbReference type="GO" id="GO:0044205">
    <property type="term" value="P:'de novo' UMP biosynthetic process"/>
    <property type="evidence" value="ECO:0007669"/>
    <property type="project" value="UniProtKB-UniRule"/>
</dbReference>
<dbReference type="InterPro" id="IPR039261">
    <property type="entry name" value="FNR_nucleotide-bd"/>
</dbReference>
<dbReference type="InterPro" id="IPR019480">
    <property type="entry name" value="Dihydroorotate_DH_Fe-S-bd"/>
</dbReference>
<keyword evidence="2 10" id="KW-0285">Flavoprotein</keyword>
<dbReference type="Pfam" id="PF10418">
    <property type="entry name" value="DHODB_Fe-S_bind"/>
    <property type="match status" value="1"/>
</dbReference>
<dbReference type="InterPro" id="IPR017938">
    <property type="entry name" value="Riboflavin_synthase-like_b-brl"/>
</dbReference>
<comment type="pathway">
    <text evidence="10">Pyrimidine metabolism; UMP biosynthesis via de novo pathway; orotate from (S)-dihydroorotate (NAD(+) route): step 1/1.</text>
</comment>
<dbReference type="UniPathway" id="UPA00070">
    <property type="reaction ID" value="UER00945"/>
</dbReference>
<reference evidence="14" key="1">
    <citation type="submission" date="2017-06" db="EMBL/GenBank/DDBJ databases">
        <authorList>
            <person name="Cremers G."/>
        </authorList>
    </citation>
    <scope>NUCLEOTIDE SEQUENCE [LARGE SCALE GENOMIC DNA]</scope>
</reference>
<dbReference type="GO" id="GO:0050660">
    <property type="term" value="F:flavin adenine dinucleotide binding"/>
    <property type="evidence" value="ECO:0007669"/>
    <property type="project" value="InterPro"/>
</dbReference>
<evidence type="ECO:0000256" key="8">
    <source>
        <dbReference type="ARBA" id="ARBA00023004"/>
    </source>
</evidence>
<comment type="cofactor">
    <cofactor evidence="10">
        <name>[2Fe-2S] cluster</name>
        <dbReference type="ChEBI" id="CHEBI:190135"/>
    </cofactor>
    <text evidence="10">Binds 1 [2Fe-2S] cluster per subunit.</text>
</comment>
<keyword evidence="9 10" id="KW-0411">Iron-sulfur</keyword>
<dbReference type="PIRSF" id="PIRSF006816">
    <property type="entry name" value="Cyc3_hyd_g"/>
    <property type="match status" value="1"/>
</dbReference>
<name>A0A284VLS1_9EURY</name>
<dbReference type="STRING" id="1392998.ANME2D_01090"/>
<proteinExistence type="inferred from homology"/>
<dbReference type="GO" id="GO:0009055">
    <property type="term" value="F:electron transfer activity"/>
    <property type="evidence" value="ECO:0007669"/>
    <property type="project" value="UniProtKB-UniRule"/>
</dbReference>
<evidence type="ECO:0000256" key="1">
    <source>
        <dbReference type="ARBA" id="ARBA00022448"/>
    </source>
</evidence>
<dbReference type="InterPro" id="IPR023455">
    <property type="entry name" value="Dihydroorotate_DHASE_ETsu"/>
</dbReference>
<evidence type="ECO:0000256" key="2">
    <source>
        <dbReference type="ARBA" id="ARBA00022630"/>
    </source>
</evidence>
<feature type="binding site" evidence="10 11">
    <location>
        <position position="218"/>
    </location>
    <ligand>
        <name>[2Fe-2S] cluster</name>
        <dbReference type="ChEBI" id="CHEBI:190135"/>
    </ligand>
</feature>
<dbReference type="InterPro" id="IPR050353">
    <property type="entry name" value="PyrK_electron_transfer"/>
</dbReference>
<dbReference type="Gene3D" id="3.40.50.80">
    <property type="entry name" value="Nucleotide-binding domain of ferredoxin-NADP reductase (FNR) module"/>
    <property type="match status" value="1"/>
</dbReference>
<evidence type="ECO:0000256" key="7">
    <source>
        <dbReference type="ARBA" id="ARBA00022982"/>
    </source>
</evidence>
<comment type="cofactor">
    <cofactor evidence="10">
        <name>FAD</name>
        <dbReference type="ChEBI" id="CHEBI:57692"/>
    </cofactor>
    <text evidence="10">Binds 1 FAD per subunit.</text>
</comment>
<dbReference type="OrthoDB" id="35401at2157"/>
<evidence type="ECO:0000256" key="9">
    <source>
        <dbReference type="ARBA" id="ARBA00023014"/>
    </source>
</evidence>
<evidence type="ECO:0000256" key="4">
    <source>
        <dbReference type="ARBA" id="ARBA00022723"/>
    </source>
</evidence>
<dbReference type="Gene3D" id="2.40.30.10">
    <property type="entry name" value="Translation factors"/>
    <property type="match status" value="1"/>
</dbReference>
<keyword evidence="6 10" id="KW-0665">Pyrimidine biosynthesis</keyword>
<dbReference type="PROSITE" id="PS51384">
    <property type="entry name" value="FAD_FR"/>
    <property type="match status" value="1"/>
</dbReference>
<evidence type="ECO:0000256" key="6">
    <source>
        <dbReference type="ARBA" id="ARBA00022975"/>
    </source>
</evidence>
<dbReference type="AlphaFoldDB" id="A0A284VLS1"/>
<keyword evidence="8 10" id="KW-0408">Iron</keyword>
<dbReference type="GO" id="GO:0046872">
    <property type="term" value="F:metal ion binding"/>
    <property type="evidence" value="ECO:0007669"/>
    <property type="project" value="UniProtKB-KW"/>
</dbReference>
<dbReference type="PANTHER" id="PTHR43513">
    <property type="entry name" value="DIHYDROOROTATE DEHYDROGENASE B (NAD(+)), ELECTRON TRANSFER SUBUNIT"/>
    <property type="match status" value="1"/>
</dbReference>
<dbReference type="PANTHER" id="PTHR43513:SF3">
    <property type="entry name" value="DIHYDROOROTATE DEHYDROGENASE B (NAD(+)), ELECTRON TRANSFER SUBUNIT-RELATED"/>
    <property type="match status" value="1"/>
</dbReference>
<keyword evidence="3 10" id="KW-0001">2Fe-2S</keyword>
<organism evidence="13 14">
    <name type="scientific">Candidatus Methanoperedens nitratireducens</name>
    <dbReference type="NCBI Taxonomy" id="1392998"/>
    <lineage>
        <taxon>Archaea</taxon>
        <taxon>Methanobacteriati</taxon>
        <taxon>Methanobacteriota</taxon>
        <taxon>Stenosarchaea group</taxon>
        <taxon>Methanomicrobia</taxon>
        <taxon>Methanosarcinales</taxon>
        <taxon>ANME-2 cluster</taxon>
        <taxon>Candidatus Methanoperedentaceae</taxon>
        <taxon>Candidatus Methanoperedens</taxon>
    </lineage>
</organism>
<keyword evidence="5 10" id="KW-0274">FAD</keyword>
<dbReference type="SUPFAM" id="SSF63380">
    <property type="entry name" value="Riboflavin synthase domain-like"/>
    <property type="match status" value="1"/>
</dbReference>
<feature type="binding site" evidence="10 11">
    <location>
        <position position="210"/>
    </location>
    <ligand>
        <name>[2Fe-2S] cluster</name>
        <dbReference type="ChEBI" id="CHEBI:190135"/>
    </ligand>
</feature>
<comment type="subunit">
    <text evidence="10">Heterotetramer of 2 PyrK and 2 PyrD type B subunits.</text>
</comment>
<feature type="binding site" evidence="10 11">
    <location>
        <position position="207"/>
    </location>
    <ligand>
        <name>[2Fe-2S] cluster</name>
        <dbReference type="ChEBI" id="CHEBI:190135"/>
    </ligand>
</feature>
<gene>
    <name evidence="10 13" type="primary">pyrK</name>
    <name evidence="13" type="ORF">MNV_1700008</name>
</gene>
<evidence type="ECO:0000313" key="13">
    <source>
        <dbReference type="EMBL" id="SNQ60230.1"/>
    </source>
</evidence>
<evidence type="ECO:0000313" key="14">
    <source>
        <dbReference type="Proteomes" id="UP000218615"/>
    </source>
</evidence>
<keyword evidence="1 10" id="KW-0813">Transport</keyword>
<keyword evidence="14" id="KW-1185">Reference proteome</keyword>
<sequence length="248" mass="26833">MRPVNAVITKIVDETPTIRTFFFDTSFELVPGQFVMVWIRGVDEIPMALSYENAITVQKVGHATSALFELEVCDSVGIRGPFGNGFDIKKGHILLVSGGVGAAPLAPLAEKAGASGIKVTTLLGAKTKDELPFRERFEAAGDVKVATDDGSEGIHGFVTQLIDEPDRYSQIYCCGPEIMMKKVLDKVAPSKAQFSLHRYIKCGIGICGACCIDGLRVCRDGPVFPGGVLKKSEFGVYRRNECGERVKV</sequence>
<dbReference type="InterPro" id="IPR017927">
    <property type="entry name" value="FAD-bd_FR_type"/>
</dbReference>
<dbReference type="InterPro" id="IPR012165">
    <property type="entry name" value="Cyt_c3_hydrogenase_gsu"/>
</dbReference>
<dbReference type="CDD" id="cd06220">
    <property type="entry name" value="DHOD_e_trans_like2"/>
    <property type="match status" value="1"/>
</dbReference>
<dbReference type="Proteomes" id="UP000218615">
    <property type="component" value="Unassembled WGS sequence"/>
</dbReference>
<keyword evidence="4 10" id="KW-0479">Metal-binding</keyword>
<evidence type="ECO:0000256" key="5">
    <source>
        <dbReference type="ARBA" id="ARBA00022827"/>
    </source>
</evidence>
<dbReference type="SUPFAM" id="SSF52343">
    <property type="entry name" value="Ferredoxin reductase-like, C-terminal NADP-linked domain"/>
    <property type="match status" value="1"/>
</dbReference>
<protein>
    <recommendedName>
        <fullName evidence="10">Probable dihydroorotate dehydrogenase B (NAD(+)), electron transfer subunit</fullName>
    </recommendedName>
    <alternativeName>
        <fullName evidence="10">Dihydroorotate oxidase B, electron transfer subunit</fullName>
    </alternativeName>
</protein>
<dbReference type="NCBIfam" id="NF000796">
    <property type="entry name" value="PRK00054.1-1"/>
    <property type="match status" value="1"/>
</dbReference>
<dbReference type="HAMAP" id="MF_01211">
    <property type="entry name" value="DHODB_Fe_S_bind"/>
    <property type="match status" value="1"/>
</dbReference>
<evidence type="ECO:0000256" key="3">
    <source>
        <dbReference type="ARBA" id="ARBA00022714"/>
    </source>
</evidence>
<comment type="similarity">
    <text evidence="10">Belongs to the PyrK family.</text>
</comment>
<evidence type="ECO:0000256" key="11">
    <source>
        <dbReference type="PIRSR" id="PIRSR006816-2"/>
    </source>
</evidence>
<dbReference type="EMBL" id="FZMP01000080">
    <property type="protein sequence ID" value="SNQ60230.1"/>
    <property type="molecule type" value="Genomic_DNA"/>
</dbReference>
<feature type="domain" description="FAD-binding FR-type" evidence="12">
    <location>
        <begin position="1"/>
        <end position="88"/>
    </location>
</feature>